<dbReference type="STRING" id="1454373.ACMU_03765"/>
<evidence type="ECO:0000313" key="1">
    <source>
        <dbReference type="EMBL" id="KAJ54213.1"/>
    </source>
</evidence>
<dbReference type="EMBL" id="JFKE01000010">
    <property type="protein sequence ID" value="KAJ54213.1"/>
    <property type="molecule type" value="Genomic_DNA"/>
</dbReference>
<gene>
    <name evidence="1" type="ORF">ACMU_03765</name>
</gene>
<organism evidence="1 2">
    <name type="scientific">Actibacterium mucosum KCTC 23349</name>
    <dbReference type="NCBI Taxonomy" id="1454373"/>
    <lineage>
        <taxon>Bacteria</taxon>
        <taxon>Pseudomonadati</taxon>
        <taxon>Pseudomonadota</taxon>
        <taxon>Alphaproteobacteria</taxon>
        <taxon>Rhodobacterales</taxon>
        <taxon>Roseobacteraceae</taxon>
        <taxon>Actibacterium</taxon>
    </lineage>
</organism>
<dbReference type="RefSeq" id="WP_035262248.1">
    <property type="nucleotide sequence ID" value="NZ_JFKE01000010.1"/>
</dbReference>
<evidence type="ECO:0000313" key="2">
    <source>
        <dbReference type="Proteomes" id="UP000026249"/>
    </source>
</evidence>
<reference evidence="1 2" key="1">
    <citation type="submission" date="2014-03" db="EMBL/GenBank/DDBJ databases">
        <title>Draft Genome Sequence of Actibacterium mucosum KCTC 23349, a Marine Alphaproteobacterium with Complex Ionic Requirements Isolated from Mediterranean Seawater at Malvarrosa Beach, Valencia, Spain.</title>
        <authorList>
            <person name="Arahal D.R."/>
            <person name="Shao Z."/>
            <person name="Lai Q."/>
            <person name="Pujalte M.J."/>
        </authorList>
    </citation>
    <scope>NUCLEOTIDE SEQUENCE [LARGE SCALE GENOMIC DNA]</scope>
    <source>
        <strain evidence="1 2">KCTC 23349</strain>
    </source>
</reference>
<accession>A0A037ZF24</accession>
<comment type="caution">
    <text evidence="1">The sequence shown here is derived from an EMBL/GenBank/DDBJ whole genome shotgun (WGS) entry which is preliminary data.</text>
</comment>
<proteinExistence type="predicted"/>
<sequence>MSSLQGHIFAQFNEVRCSLEARTVSSGRVNRFATVFAKGKFVEDADMNPRPWSIQAHGDAYMEVFLIDEPKERRAGTVGNLGSDGKSIELDVEFPTSMIGWMQNLVGTCGPDQPLTLHAWRKEIEPDEGAISTDDSVHKFHGSALQSASLSVQPRLIRELESE</sequence>
<dbReference type="AlphaFoldDB" id="A0A037ZF24"/>
<name>A0A037ZF24_9RHOB</name>
<dbReference type="Proteomes" id="UP000026249">
    <property type="component" value="Unassembled WGS sequence"/>
</dbReference>
<protein>
    <submittedName>
        <fullName evidence="1">Uncharacterized protein</fullName>
    </submittedName>
</protein>
<keyword evidence="2" id="KW-1185">Reference proteome</keyword>